<keyword evidence="8" id="KW-1185">Reference proteome</keyword>
<dbReference type="InterPro" id="IPR011598">
    <property type="entry name" value="bHLH_dom"/>
</dbReference>
<evidence type="ECO:0000313" key="8">
    <source>
        <dbReference type="Proteomes" id="UP001054945"/>
    </source>
</evidence>
<feature type="region of interest" description="Disordered" evidence="5">
    <location>
        <begin position="239"/>
        <end position="264"/>
    </location>
</feature>
<evidence type="ECO:0000256" key="1">
    <source>
        <dbReference type="ARBA" id="ARBA00023015"/>
    </source>
</evidence>
<dbReference type="FunFam" id="4.10.280.10:FF:000035">
    <property type="entry name" value="Pancreas-specific transcription factor 1a"/>
    <property type="match status" value="1"/>
</dbReference>
<feature type="compositionally biased region" description="Basic residues" evidence="5">
    <location>
        <begin position="101"/>
        <end position="111"/>
    </location>
</feature>
<organism evidence="7 8">
    <name type="scientific">Caerostris extrusa</name>
    <name type="common">Bark spider</name>
    <name type="synonym">Caerostris bankana</name>
    <dbReference type="NCBI Taxonomy" id="172846"/>
    <lineage>
        <taxon>Eukaryota</taxon>
        <taxon>Metazoa</taxon>
        <taxon>Ecdysozoa</taxon>
        <taxon>Arthropoda</taxon>
        <taxon>Chelicerata</taxon>
        <taxon>Arachnida</taxon>
        <taxon>Araneae</taxon>
        <taxon>Araneomorphae</taxon>
        <taxon>Entelegynae</taxon>
        <taxon>Araneoidea</taxon>
        <taxon>Araneidae</taxon>
        <taxon>Caerostris</taxon>
    </lineage>
</organism>
<evidence type="ECO:0000256" key="3">
    <source>
        <dbReference type="ARBA" id="ARBA00023163"/>
    </source>
</evidence>
<keyword evidence="2" id="KW-0238">DNA-binding</keyword>
<feature type="compositionally biased region" description="Basic and acidic residues" evidence="5">
    <location>
        <begin position="239"/>
        <end position="249"/>
    </location>
</feature>
<dbReference type="PROSITE" id="PS50888">
    <property type="entry name" value="BHLH"/>
    <property type="match status" value="1"/>
</dbReference>
<dbReference type="GO" id="GO:0046983">
    <property type="term" value="F:protein dimerization activity"/>
    <property type="evidence" value="ECO:0007669"/>
    <property type="project" value="InterPro"/>
</dbReference>
<dbReference type="Pfam" id="PF00010">
    <property type="entry name" value="HLH"/>
    <property type="match status" value="1"/>
</dbReference>
<gene>
    <name evidence="7" type="primary">Ferd3l</name>
    <name evidence="7" type="ORF">CEXT_126781</name>
</gene>
<keyword evidence="3" id="KW-0804">Transcription</keyword>
<dbReference type="GO" id="GO:0000977">
    <property type="term" value="F:RNA polymerase II transcription regulatory region sequence-specific DNA binding"/>
    <property type="evidence" value="ECO:0007669"/>
    <property type="project" value="TreeGrafter"/>
</dbReference>
<dbReference type="InterPro" id="IPR036638">
    <property type="entry name" value="HLH_DNA-bd_sf"/>
</dbReference>
<dbReference type="PANTHER" id="PTHR23349:SF63">
    <property type="entry name" value="FER3-LIKE PROTEIN"/>
    <property type="match status" value="1"/>
</dbReference>
<keyword evidence="1" id="KW-0805">Transcription regulation</keyword>
<dbReference type="Proteomes" id="UP001054945">
    <property type="component" value="Unassembled WGS sequence"/>
</dbReference>
<comment type="caution">
    <text evidence="7">The sequence shown here is derived from an EMBL/GenBank/DDBJ whole genome shotgun (WGS) entry which is preliminary data.</text>
</comment>
<feature type="compositionally biased region" description="Polar residues" evidence="5">
    <location>
        <begin position="114"/>
        <end position="124"/>
    </location>
</feature>
<dbReference type="CDD" id="cd11415">
    <property type="entry name" value="bHLH_TS_FERD3L_NATO3"/>
    <property type="match status" value="1"/>
</dbReference>
<keyword evidence="4" id="KW-0539">Nucleus</keyword>
<dbReference type="GO" id="GO:0032502">
    <property type="term" value="P:developmental process"/>
    <property type="evidence" value="ECO:0007669"/>
    <property type="project" value="TreeGrafter"/>
</dbReference>
<sequence>MSGALNPSNGVNRFHASSATAAAAPFGTHLSAVRRRLSSSLPTPQPSPQTSPTTLGSQPDFGTTTSRRLPTPRPRPSATSAPPTPQLQPPLQQKATPRLLGRLKARRRSLPHTRATTSRGSPRATSDPFPSPTPAAQAAGSPGWECKRLGPPPPRAPSHCNGTATPKSKTRRRVATIAQRRAANIRERRRMFNLNSAFDKLRKKVPTFAYEKRLSRIETLRLAIMYIAFMTEVVRGGKDSDGHHGHHDIPLVPQEPTRRESPMDTCGHHPMGLRLSTKGTHKDQTGCLTSAPDKCKRMFQNASHDSLASIPAGWSMTLAGGHHKRLDISSASSQKDILI</sequence>
<dbReference type="GO" id="GO:0000981">
    <property type="term" value="F:DNA-binding transcription factor activity, RNA polymerase II-specific"/>
    <property type="evidence" value="ECO:0007669"/>
    <property type="project" value="TreeGrafter"/>
</dbReference>
<dbReference type="SUPFAM" id="SSF47459">
    <property type="entry name" value="HLH, helix-loop-helix DNA-binding domain"/>
    <property type="match status" value="1"/>
</dbReference>
<evidence type="ECO:0000256" key="5">
    <source>
        <dbReference type="SAM" id="MobiDB-lite"/>
    </source>
</evidence>
<dbReference type="Gene3D" id="4.10.280.10">
    <property type="entry name" value="Helix-loop-helix DNA-binding domain"/>
    <property type="match status" value="1"/>
</dbReference>
<feature type="region of interest" description="Disordered" evidence="5">
    <location>
        <begin position="33"/>
        <end position="173"/>
    </location>
</feature>
<dbReference type="AlphaFoldDB" id="A0AAV4YBF8"/>
<evidence type="ECO:0000259" key="6">
    <source>
        <dbReference type="PROSITE" id="PS50888"/>
    </source>
</evidence>
<name>A0AAV4YBF8_CAEEX</name>
<evidence type="ECO:0000256" key="2">
    <source>
        <dbReference type="ARBA" id="ARBA00023125"/>
    </source>
</evidence>
<reference evidence="7 8" key="1">
    <citation type="submission" date="2021-06" db="EMBL/GenBank/DDBJ databases">
        <title>Caerostris extrusa draft genome.</title>
        <authorList>
            <person name="Kono N."/>
            <person name="Arakawa K."/>
        </authorList>
    </citation>
    <scope>NUCLEOTIDE SEQUENCE [LARGE SCALE GENOMIC DNA]</scope>
</reference>
<feature type="domain" description="BHLH" evidence="6">
    <location>
        <begin position="178"/>
        <end position="230"/>
    </location>
</feature>
<dbReference type="EMBL" id="BPLR01001613">
    <property type="protein sequence ID" value="GIZ03502.1"/>
    <property type="molecule type" value="Genomic_DNA"/>
</dbReference>
<dbReference type="InterPro" id="IPR050283">
    <property type="entry name" value="E-box_TF_Regulators"/>
</dbReference>
<evidence type="ECO:0000256" key="4">
    <source>
        <dbReference type="ARBA" id="ARBA00023242"/>
    </source>
</evidence>
<evidence type="ECO:0000313" key="7">
    <source>
        <dbReference type="EMBL" id="GIZ03502.1"/>
    </source>
</evidence>
<protein>
    <submittedName>
        <fullName evidence="7">Fer3-like protein</fullName>
    </submittedName>
</protein>
<dbReference type="SMART" id="SM00353">
    <property type="entry name" value="HLH"/>
    <property type="match status" value="1"/>
</dbReference>
<accession>A0AAV4YBF8</accession>
<dbReference type="PANTHER" id="PTHR23349">
    <property type="entry name" value="BASIC HELIX-LOOP-HELIX TRANSCRIPTION FACTOR, TWIST"/>
    <property type="match status" value="1"/>
</dbReference>
<feature type="compositionally biased region" description="Low complexity" evidence="5">
    <location>
        <begin position="50"/>
        <end position="69"/>
    </location>
</feature>
<proteinExistence type="predicted"/>